<evidence type="ECO:0000313" key="2">
    <source>
        <dbReference type="Proteomes" id="UP001152087"/>
    </source>
</evidence>
<evidence type="ECO:0000313" key="1">
    <source>
        <dbReference type="EMBL" id="KAJ4184874.1"/>
    </source>
</evidence>
<reference evidence="1" key="1">
    <citation type="submission" date="2022-09" db="EMBL/GenBank/DDBJ databases">
        <title>Fusarium specimens isolated from Avocado Roots.</title>
        <authorList>
            <person name="Stajich J."/>
            <person name="Roper C."/>
            <person name="Heimlech-Rivalta G."/>
        </authorList>
    </citation>
    <scope>NUCLEOTIDE SEQUENCE</scope>
    <source>
        <strain evidence="1">A02</strain>
    </source>
</reference>
<proteinExistence type="predicted"/>
<dbReference type="AlphaFoldDB" id="A0A9W8R254"/>
<accession>A0A9W8R254</accession>
<organism evidence="1 2">
    <name type="scientific">Fusarium falciforme</name>
    <dbReference type="NCBI Taxonomy" id="195108"/>
    <lineage>
        <taxon>Eukaryota</taxon>
        <taxon>Fungi</taxon>
        <taxon>Dikarya</taxon>
        <taxon>Ascomycota</taxon>
        <taxon>Pezizomycotina</taxon>
        <taxon>Sordariomycetes</taxon>
        <taxon>Hypocreomycetidae</taxon>
        <taxon>Hypocreales</taxon>
        <taxon>Nectriaceae</taxon>
        <taxon>Fusarium</taxon>
        <taxon>Fusarium solani species complex</taxon>
    </lineage>
</organism>
<comment type="caution">
    <text evidence="1">The sequence shown here is derived from an EMBL/GenBank/DDBJ whole genome shotgun (WGS) entry which is preliminary data.</text>
</comment>
<keyword evidence="2" id="KW-1185">Reference proteome</keyword>
<dbReference type="OrthoDB" id="413649at2759"/>
<dbReference type="Proteomes" id="UP001152087">
    <property type="component" value="Unassembled WGS sequence"/>
</dbReference>
<gene>
    <name evidence="1" type="ORF">NW755_008787</name>
</gene>
<dbReference type="EMBL" id="JAOQAV010000025">
    <property type="protein sequence ID" value="KAJ4184874.1"/>
    <property type="molecule type" value="Genomic_DNA"/>
</dbReference>
<protein>
    <submittedName>
        <fullName evidence="1">Uncharacterized protein</fullName>
    </submittedName>
</protein>
<name>A0A9W8R254_9HYPO</name>
<sequence length="56" mass="6712">MAEVARRRYGKLIEWAQAPHEYGLEELTEGFEGYEKQVIEIPKDFLRKRLEYSTVH</sequence>